<evidence type="ECO:0000313" key="2">
    <source>
        <dbReference type="EMBL" id="GHO50803.1"/>
    </source>
</evidence>
<dbReference type="CDD" id="cd04301">
    <property type="entry name" value="NAT_SF"/>
    <property type="match status" value="1"/>
</dbReference>
<dbReference type="GO" id="GO:0016747">
    <property type="term" value="F:acyltransferase activity, transferring groups other than amino-acyl groups"/>
    <property type="evidence" value="ECO:0007669"/>
    <property type="project" value="InterPro"/>
</dbReference>
<dbReference type="InterPro" id="IPR000182">
    <property type="entry name" value="GNAT_dom"/>
</dbReference>
<protein>
    <recommendedName>
        <fullName evidence="1">N-acetyltransferase domain-containing protein</fullName>
    </recommendedName>
</protein>
<comment type="caution">
    <text evidence="2">The sequence shown here is derived from an EMBL/GenBank/DDBJ whole genome shotgun (WGS) entry which is preliminary data.</text>
</comment>
<dbReference type="Pfam" id="PF00583">
    <property type="entry name" value="Acetyltransf_1"/>
    <property type="match status" value="1"/>
</dbReference>
<name>A0A8J3MYH0_9CHLR</name>
<dbReference type="Gene3D" id="3.40.630.30">
    <property type="match status" value="1"/>
</dbReference>
<dbReference type="InterPro" id="IPR016181">
    <property type="entry name" value="Acyl_CoA_acyltransferase"/>
</dbReference>
<evidence type="ECO:0000313" key="3">
    <source>
        <dbReference type="Proteomes" id="UP000612362"/>
    </source>
</evidence>
<proteinExistence type="predicted"/>
<dbReference type="AlphaFoldDB" id="A0A8J3MYH0"/>
<reference evidence="2" key="1">
    <citation type="submission" date="2020-10" db="EMBL/GenBank/DDBJ databases">
        <title>Taxonomic study of unclassified bacteria belonging to the class Ktedonobacteria.</title>
        <authorList>
            <person name="Yabe S."/>
            <person name="Wang C.M."/>
            <person name="Zheng Y."/>
            <person name="Sakai Y."/>
            <person name="Cavaletti L."/>
            <person name="Monciardini P."/>
            <person name="Donadio S."/>
        </authorList>
    </citation>
    <scope>NUCLEOTIDE SEQUENCE</scope>
    <source>
        <strain evidence="2">SOSP1-1</strain>
    </source>
</reference>
<dbReference type="SUPFAM" id="SSF55729">
    <property type="entry name" value="Acyl-CoA N-acyltransferases (Nat)"/>
    <property type="match status" value="1"/>
</dbReference>
<evidence type="ECO:0000259" key="1">
    <source>
        <dbReference type="PROSITE" id="PS51186"/>
    </source>
</evidence>
<keyword evidence="3" id="KW-1185">Reference proteome</keyword>
<accession>A0A8J3MYH0</accession>
<dbReference type="RefSeq" id="WP_220199757.1">
    <property type="nucleotide sequence ID" value="NZ_BNJF01000009.1"/>
</dbReference>
<dbReference type="PROSITE" id="PS51186">
    <property type="entry name" value="GNAT"/>
    <property type="match status" value="1"/>
</dbReference>
<gene>
    <name evidence="2" type="ORF">KSX_89660</name>
</gene>
<feature type="domain" description="N-acetyltransferase" evidence="1">
    <location>
        <begin position="2"/>
        <end position="140"/>
    </location>
</feature>
<dbReference type="EMBL" id="BNJF01000009">
    <property type="protein sequence ID" value="GHO50803.1"/>
    <property type="molecule type" value="Genomic_DNA"/>
</dbReference>
<dbReference type="Proteomes" id="UP000612362">
    <property type="component" value="Unassembled WGS sequence"/>
</dbReference>
<organism evidence="2 3">
    <name type="scientific">Ktedonospora formicarum</name>
    <dbReference type="NCBI Taxonomy" id="2778364"/>
    <lineage>
        <taxon>Bacteria</taxon>
        <taxon>Bacillati</taxon>
        <taxon>Chloroflexota</taxon>
        <taxon>Ktedonobacteria</taxon>
        <taxon>Ktedonobacterales</taxon>
        <taxon>Ktedonobacteraceae</taxon>
        <taxon>Ktedonospora</taxon>
    </lineage>
</organism>
<sequence length="295" mass="32668">MITFRPAYADDLVQAFEIFYENEILGESSPPPLPDARPTMLAHILRTGTVYVAEDNGHVLAFAAAITRDKVTYLTDLFVRPDQQSFRLGQTLLRSVLPSSPDGVRCTQSSTDPRALALYIRSGMRPQWPNFCLRLEKHIPGEQWSTDLKVVEAHPGDPELVAWDAQVSGRHRPQDHAYWVSEQRAVPLWFQHNGATIGYGYVRLGAGTLWFPEACTLGPIGARTPTDAVRCVLAAVDWARQRADILRIDVPGPHPSLAPLLKAGFRITYVETFVSSASTPFFDPQCSIASGSDLL</sequence>